<feature type="compositionally biased region" description="Low complexity" evidence="1">
    <location>
        <begin position="161"/>
        <end position="170"/>
    </location>
</feature>
<evidence type="ECO:0000313" key="2">
    <source>
        <dbReference type="EMBL" id="KAF9820728.1"/>
    </source>
</evidence>
<accession>A0A8H7PA54</accession>
<feature type="compositionally biased region" description="Gly residues" evidence="1">
    <location>
        <begin position="176"/>
        <end position="185"/>
    </location>
</feature>
<feature type="region of interest" description="Disordered" evidence="1">
    <location>
        <begin position="161"/>
        <end position="185"/>
    </location>
</feature>
<organism evidence="2 3">
    <name type="scientific">Rhodonia placenta</name>
    <dbReference type="NCBI Taxonomy" id="104341"/>
    <lineage>
        <taxon>Eukaryota</taxon>
        <taxon>Fungi</taxon>
        <taxon>Dikarya</taxon>
        <taxon>Basidiomycota</taxon>
        <taxon>Agaricomycotina</taxon>
        <taxon>Agaricomycetes</taxon>
        <taxon>Polyporales</taxon>
        <taxon>Adustoporiaceae</taxon>
        <taxon>Rhodonia</taxon>
    </lineage>
</organism>
<evidence type="ECO:0000256" key="1">
    <source>
        <dbReference type="SAM" id="MobiDB-lite"/>
    </source>
</evidence>
<proteinExistence type="predicted"/>
<comment type="caution">
    <text evidence="2">The sequence shown here is derived from an EMBL/GenBank/DDBJ whole genome shotgun (WGS) entry which is preliminary data.</text>
</comment>
<feature type="region of interest" description="Disordered" evidence="1">
    <location>
        <begin position="38"/>
        <end position="61"/>
    </location>
</feature>
<reference evidence="2" key="1">
    <citation type="submission" date="2020-11" db="EMBL/GenBank/DDBJ databases">
        <authorList>
            <person name="Koelle M."/>
            <person name="Horta M.A.C."/>
            <person name="Nowrousian M."/>
            <person name="Ohm R.A."/>
            <person name="Benz P."/>
            <person name="Pilgard A."/>
        </authorList>
    </citation>
    <scope>NUCLEOTIDE SEQUENCE</scope>
    <source>
        <strain evidence="2">FPRL280</strain>
    </source>
</reference>
<reference evidence="2" key="2">
    <citation type="journal article" name="Front. Microbiol.">
        <title>Degradative Capacity of Two Strains of Rhodonia placenta: From Phenotype to Genotype.</title>
        <authorList>
            <person name="Kolle M."/>
            <person name="Horta M.A.C."/>
            <person name="Nowrousian M."/>
            <person name="Ohm R.A."/>
            <person name="Benz J.P."/>
            <person name="Pilgard A."/>
        </authorList>
    </citation>
    <scope>NUCLEOTIDE SEQUENCE</scope>
    <source>
        <strain evidence="2">FPRL280</strain>
    </source>
</reference>
<protein>
    <submittedName>
        <fullName evidence="2">Uncharacterized protein</fullName>
    </submittedName>
</protein>
<gene>
    <name evidence="2" type="ORF">IEO21_01171</name>
</gene>
<evidence type="ECO:0000313" key="3">
    <source>
        <dbReference type="Proteomes" id="UP000639403"/>
    </source>
</evidence>
<feature type="region of interest" description="Disordered" evidence="1">
    <location>
        <begin position="79"/>
        <end position="98"/>
    </location>
</feature>
<feature type="compositionally biased region" description="Basic and acidic residues" evidence="1">
    <location>
        <begin position="39"/>
        <end position="52"/>
    </location>
</feature>
<dbReference type="EMBL" id="JADOXO010000008">
    <property type="protein sequence ID" value="KAF9820728.1"/>
    <property type="molecule type" value="Genomic_DNA"/>
</dbReference>
<sequence length="185" mass="19995">MPGKVAQVARQAERRREPIGCLFLLMEQGDLRYQLPLRDPSERSHMKTRDDSTVPNGDIHPQELIPAVDTELATLPLVPEQGQENVAPSASKKRTRSAHARCERDLNSRITHRAYPPSLLSVSDANPSIVYGHRGVMETDGGGECSLSSSAAGPMRAWISGSSGEGMSMSDATTRAGGGTETPWM</sequence>
<dbReference type="Proteomes" id="UP000639403">
    <property type="component" value="Unassembled WGS sequence"/>
</dbReference>
<name>A0A8H7PA54_9APHY</name>
<dbReference type="AlphaFoldDB" id="A0A8H7PA54"/>